<name>A0A0F9R8U0_9ZZZZ</name>
<protein>
    <submittedName>
        <fullName evidence="1">Uncharacterized protein</fullName>
    </submittedName>
</protein>
<comment type="caution">
    <text evidence="1">The sequence shown here is derived from an EMBL/GenBank/DDBJ whole genome shotgun (WGS) entry which is preliminary data.</text>
</comment>
<accession>A0A0F9R8U0</accession>
<gene>
    <name evidence="1" type="ORF">LCGC14_0923430</name>
</gene>
<sequence>MTNLDKIKEVFKIHFKKLMNRFDDSRIIHFSNKGDNSLFPNFELPLDLHHTIGVYWHKNIIQIQYNDKMIEEVYLNKTIDHIENLIKQIANHEYGHTLQFNSMFYRLPRDTRNDILIKNPKEISKEDLIKNINYSNDRMITGQVKCKNVHYAQIDDIFQDFWANSIVISKIDKTPPEEMIRNRFDSLIINNCLHPDNIFNSEILYNKRIFELLLYSQEFFFYDRWDNLENLYIKHNLKKLVRFYNFINLFFKKILDINNNFDNMRDDLIDLTLILDKINYKLLLFENKFQTKDIRVLAEFRDILKKKGEQ</sequence>
<evidence type="ECO:0000313" key="1">
    <source>
        <dbReference type="EMBL" id="KKN21631.1"/>
    </source>
</evidence>
<organism evidence="1">
    <name type="scientific">marine sediment metagenome</name>
    <dbReference type="NCBI Taxonomy" id="412755"/>
    <lineage>
        <taxon>unclassified sequences</taxon>
        <taxon>metagenomes</taxon>
        <taxon>ecological metagenomes</taxon>
    </lineage>
</organism>
<dbReference type="AlphaFoldDB" id="A0A0F9R8U0"/>
<dbReference type="EMBL" id="LAZR01003131">
    <property type="protein sequence ID" value="KKN21631.1"/>
    <property type="molecule type" value="Genomic_DNA"/>
</dbReference>
<proteinExistence type="predicted"/>
<reference evidence="1" key="1">
    <citation type="journal article" date="2015" name="Nature">
        <title>Complex archaea that bridge the gap between prokaryotes and eukaryotes.</title>
        <authorList>
            <person name="Spang A."/>
            <person name="Saw J.H."/>
            <person name="Jorgensen S.L."/>
            <person name="Zaremba-Niedzwiedzka K."/>
            <person name="Martijn J."/>
            <person name="Lind A.E."/>
            <person name="van Eijk R."/>
            <person name="Schleper C."/>
            <person name="Guy L."/>
            <person name="Ettema T.J."/>
        </authorList>
    </citation>
    <scope>NUCLEOTIDE SEQUENCE</scope>
</reference>